<dbReference type="GO" id="GO:0003677">
    <property type="term" value="F:DNA binding"/>
    <property type="evidence" value="ECO:0007669"/>
    <property type="project" value="UniProtKB-KW"/>
</dbReference>
<dbReference type="InterPro" id="IPR008920">
    <property type="entry name" value="TF_FadR/GntR_C"/>
</dbReference>
<proteinExistence type="predicted"/>
<dbReference type="Gene3D" id="1.20.120.530">
    <property type="entry name" value="GntR ligand-binding domain-like"/>
    <property type="match status" value="1"/>
</dbReference>
<evidence type="ECO:0000313" key="6">
    <source>
        <dbReference type="Proteomes" id="UP000559860"/>
    </source>
</evidence>
<evidence type="ECO:0000256" key="3">
    <source>
        <dbReference type="ARBA" id="ARBA00023163"/>
    </source>
</evidence>
<dbReference type="Pfam" id="PF00392">
    <property type="entry name" value="GntR"/>
    <property type="match status" value="1"/>
</dbReference>
<dbReference type="PANTHER" id="PTHR43537:SF47">
    <property type="entry name" value="REGULATORY PROTEIN GNTR HTH"/>
    <property type="match status" value="1"/>
</dbReference>
<dbReference type="Gene3D" id="1.10.10.10">
    <property type="entry name" value="Winged helix-like DNA-binding domain superfamily/Winged helix DNA-binding domain"/>
    <property type="match status" value="1"/>
</dbReference>
<dbReference type="SUPFAM" id="SSF48008">
    <property type="entry name" value="GntR ligand-binding domain-like"/>
    <property type="match status" value="1"/>
</dbReference>
<dbReference type="CDD" id="cd07377">
    <property type="entry name" value="WHTH_GntR"/>
    <property type="match status" value="1"/>
</dbReference>
<evidence type="ECO:0000256" key="1">
    <source>
        <dbReference type="ARBA" id="ARBA00023015"/>
    </source>
</evidence>
<evidence type="ECO:0000259" key="4">
    <source>
        <dbReference type="PROSITE" id="PS50949"/>
    </source>
</evidence>
<reference evidence="5 6" key="1">
    <citation type="submission" date="2020-04" db="EMBL/GenBank/DDBJ databases">
        <title>Description of novel Gluconacetobacter.</title>
        <authorList>
            <person name="Sombolestani A."/>
        </authorList>
    </citation>
    <scope>NUCLEOTIDE SEQUENCE [LARGE SCALE GENOMIC DNA]</scope>
    <source>
        <strain evidence="5 6">LMG 27801</strain>
    </source>
</reference>
<dbReference type="InterPro" id="IPR011711">
    <property type="entry name" value="GntR_C"/>
</dbReference>
<dbReference type="AlphaFoldDB" id="A0A7W4IST2"/>
<dbReference type="EMBL" id="JABEQD010000004">
    <property type="protein sequence ID" value="MBB2168334.1"/>
    <property type="molecule type" value="Genomic_DNA"/>
</dbReference>
<dbReference type="InterPro" id="IPR036390">
    <property type="entry name" value="WH_DNA-bd_sf"/>
</dbReference>
<comment type="caution">
    <text evidence="5">The sequence shown here is derived from an EMBL/GenBank/DDBJ whole genome shotgun (WGS) entry which is preliminary data.</text>
</comment>
<evidence type="ECO:0000256" key="2">
    <source>
        <dbReference type="ARBA" id="ARBA00023125"/>
    </source>
</evidence>
<keyword evidence="1" id="KW-0805">Transcription regulation</keyword>
<dbReference type="Proteomes" id="UP000559860">
    <property type="component" value="Unassembled WGS sequence"/>
</dbReference>
<keyword evidence="2" id="KW-0238">DNA-binding</keyword>
<evidence type="ECO:0000313" key="5">
    <source>
        <dbReference type="EMBL" id="MBB2168334.1"/>
    </source>
</evidence>
<dbReference type="GO" id="GO:0003700">
    <property type="term" value="F:DNA-binding transcription factor activity"/>
    <property type="evidence" value="ECO:0007669"/>
    <property type="project" value="InterPro"/>
</dbReference>
<organism evidence="5 6">
    <name type="scientific">Gluconacetobacter aggeris</name>
    <dbReference type="NCBI Taxonomy" id="1286186"/>
    <lineage>
        <taxon>Bacteria</taxon>
        <taxon>Pseudomonadati</taxon>
        <taxon>Pseudomonadota</taxon>
        <taxon>Alphaproteobacteria</taxon>
        <taxon>Acetobacterales</taxon>
        <taxon>Acetobacteraceae</taxon>
        <taxon>Gluconacetobacter</taxon>
    </lineage>
</organism>
<dbReference type="PROSITE" id="PS50949">
    <property type="entry name" value="HTH_GNTR"/>
    <property type="match status" value="1"/>
</dbReference>
<name>A0A7W4IST2_9PROT</name>
<dbReference type="InterPro" id="IPR000524">
    <property type="entry name" value="Tscrpt_reg_HTH_GntR"/>
</dbReference>
<protein>
    <submittedName>
        <fullName evidence="5">FadR family transcriptional regulator</fullName>
    </submittedName>
</protein>
<dbReference type="PRINTS" id="PR00035">
    <property type="entry name" value="HTHGNTR"/>
</dbReference>
<dbReference type="PANTHER" id="PTHR43537">
    <property type="entry name" value="TRANSCRIPTIONAL REGULATOR, GNTR FAMILY"/>
    <property type="match status" value="1"/>
</dbReference>
<dbReference type="SUPFAM" id="SSF46785">
    <property type="entry name" value="Winged helix' DNA-binding domain"/>
    <property type="match status" value="1"/>
</dbReference>
<gene>
    <name evidence="5" type="ORF">HLH36_08205</name>
</gene>
<dbReference type="SMART" id="SM00895">
    <property type="entry name" value="FCD"/>
    <property type="match status" value="1"/>
</dbReference>
<accession>A0A7W4IST2</accession>
<dbReference type="InterPro" id="IPR036388">
    <property type="entry name" value="WH-like_DNA-bd_sf"/>
</dbReference>
<keyword evidence="3" id="KW-0804">Transcription</keyword>
<dbReference type="Pfam" id="PF07729">
    <property type="entry name" value="FCD"/>
    <property type="match status" value="1"/>
</dbReference>
<dbReference type="SMART" id="SM00345">
    <property type="entry name" value="HTH_GNTR"/>
    <property type="match status" value="1"/>
</dbReference>
<keyword evidence="6" id="KW-1185">Reference proteome</keyword>
<feature type="domain" description="HTH gntR-type" evidence="4">
    <location>
        <begin position="13"/>
        <end position="81"/>
    </location>
</feature>
<sequence length="228" mass="25168">MTRTASLVRLPRPSLVASALDAMRDQIATGAWPVGERIPREAELAEMLQIGRNTVREAVRVLSHAGVLDVRQGDGTYVRTVEDPASIMQAISRSSLRDHFELRAVLEVEAARRAAERRSARDLRAMEKALKARGDWSEGRDIDAFLEHDAAFHLAIAEAGRNGALAELYRYFLTVARQAARSAMIEHDVAEPGLALHERLFQAIEAQDSAQATRAAKAVLRPLIRTLS</sequence>